<dbReference type="Gene3D" id="1.10.287.110">
    <property type="entry name" value="DnaJ domain"/>
    <property type="match status" value="1"/>
</dbReference>
<dbReference type="AlphaFoldDB" id="A0A6J2UFY3"/>
<organism evidence="3 4">
    <name type="scientific">Drosophila lebanonensis</name>
    <name type="common">Fruit fly</name>
    <name type="synonym">Scaptodrosophila lebanonensis</name>
    <dbReference type="NCBI Taxonomy" id="7225"/>
    <lineage>
        <taxon>Eukaryota</taxon>
        <taxon>Metazoa</taxon>
        <taxon>Ecdysozoa</taxon>
        <taxon>Arthropoda</taxon>
        <taxon>Hexapoda</taxon>
        <taxon>Insecta</taxon>
        <taxon>Pterygota</taxon>
        <taxon>Neoptera</taxon>
        <taxon>Endopterygota</taxon>
        <taxon>Diptera</taxon>
        <taxon>Brachycera</taxon>
        <taxon>Muscomorpha</taxon>
        <taxon>Ephydroidea</taxon>
        <taxon>Drosophilidae</taxon>
        <taxon>Scaptodrosophila</taxon>
    </lineage>
</organism>
<dbReference type="Proteomes" id="UP000504634">
    <property type="component" value="Unplaced"/>
</dbReference>
<name>A0A6J2UFY3_DROLE</name>
<dbReference type="GO" id="GO:0005634">
    <property type="term" value="C:nucleus"/>
    <property type="evidence" value="ECO:0007669"/>
    <property type="project" value="TreeGrafter"/>
</dbReference>
<dbReference type="GO" id="GO:0044183">
    <property type="term" value="F:protein folding chaperone"/>
    <property type="evidence" value="ECO:0007669"/>
    <property type="project" value="TreeGrafter"/>
</dbReference>
<keyword evidence="1" id="KW-1133">Transmembrane helix</keyword>
<dbReference type="PRINTS" id="PR00625">
    <property type="entry name" value="JDOMAIN"/>
</dbReference>
<feature type="domain" description="J" evidence="2">
    <location>
        <begin position="4"/>
        <end position="68"/>
    </location>
</feature>
<keyword evidence="1" id="KW-0472">Membrane</keyword>
<accession>A0A6J2UFY3</accession>
<feature type="transmembrane region" description="Helical" evidence="1">
    <location>
        <begin position="88"/>
        <end position="106"/>
    </location>
</feature>
<dbReference type="CDD" id="cd06257">
    <property type="entry name" value="DnaJ"/>
    <property type="match status" value="1"/>
</dbReference>
<keyword evidence="1" id="KW-0812">Transmembrane</keyword>
<dbReference type="FunFam" id="1.10.287.110:FF:000175">
    <property type="entry name" value="GM22099"/>
    <property type="match status" value="1"/>
</dbReference>
<dbReference type="SMART" id="SM00271">
    <property type="entry name" value="DnaJ"/>
    <property type="match status" value="1"/>
</dbReference>
<dbReference type="RefSeq" id="XP_030387349.1">
    <property type="nucleotide sequence ID" value="XM_030531489.1"/>
</dbReference>
<dbReference type="GO" id="GO:0051087">
    <property type="term" value="F:protein-folding chaperone binding"/>
    <property type="evidence" value="ECO:0007669"/>
    <property type="project" value="TreeGrafter"/>
</dbReference>
<dbReference type="OrthoDB" id="552049at2759"/>
<evidence type="ECO:0000256" key="1">
    <source>
        <dbReference type="SAM" id="Phobius"/>
    </source>
</evidence>
<dbReference type="GO" id="GO:0005737">
    <property type="term" value="C:cytoplasm"/>
    <property type="evidence" value="ECO:0007669"/>
    <property type="project" value="TreeGrafter"/>
</dbReference>
<dbReference type="PANTHER" id="PTHR43948:SF10">
    <property type="entry name" value="MRJ, ISOFORM E"/>
    <property type="match status" value="1"/>
</dbReference>
<dbReference type="PANTHER" id="PTHR43948">
    <property type="entry name" value="DNAJ HOMOLOG SUBFAMILY B"/>
    <property type="match status" value="1"/>
</dbReference>
<dbReference type="SUPFAM" id="SSF46565">
    <property type="entry name" value="Chaperone J-domain"/>
    <property type="match status" value="1"/>
</dbReference>
<dbReference type="GO" id="GO:0051082">
    <property type="term" value="F:unfolded protein binding"/>
    <property type="evidence" value="ECO:0007669"/>
    <property type="project" value="TreeGrafter"/>
</dbReference>
<proteinExistence type="predicted"/>
<dbReference type="InterPro" id="IPR036869">
    <property type="entry name" value="J_dom_sf"/>
</dbReference>
<dbReference type="InterPro" id="IPR018253">
    <property type="entry name" value="DnaJ_domain_CS"/>
</dbReference>
<sequence length="128" mass="14426">MGKDYYKILGIDKSANDDEIRRAYRKKALQYHPDKNTSPQAEEMFKEIVAAYEVLSDKEKRAIFDRHGEEGLSSSSTTFTQATPDADMLPFICVVGGSVLFAFAAYKTYEFFTKKKKVQGADNDSSSE</sequence>
<dbReference type="InterPro" id="IPR001623">
    <property type="entry name" value="DnaJ_domain"/>
</dbReference>
<protein>
    <submittedName>
        <fullName evidence="4">DnaJ protein homolog 1-like</fullName>
    </submittedName>
</protein>
<dbReference type="PROSITE" id="PS00636">
    <property type="entry name" value="DNAJ_1"/>
    <property type="match status" value="1"/>
</dbReference>
<gene>
    <name evidence="4" type="primary">LOC115633968</name>
</gene>
<keyword evidence="3" id="KW-1185">Reference proteome</keyword>
<dbReference type="PROSITE" id="PS50076">
    <property type="entry name" value="DNAJ_2"/>
    <property type="match status" value="1"/>
</dbReference>
<reference evidence="4" key="1">
    <citation type="submission" date="2025-08" db="UniProtKB">
        <authorList>
            <consortium name="RefSeq"/>
        </authorList>
    </citation>
    <scope>IDENTIFICATION</scope>
    <source>
        <strain evidence="4">11010-0011.00</strain>
        <tissue evidence="4">Whole body</tissue>
    </source>
</reference>
<evidence type="ECO:0000259" key="2">
    <source>
        <dbReference type="PROSITE" id="PS50076"/>
    </source>
</evidence>
<evidence type="ECO:0000313" key="4">
    <source>
        <dbReference type="RefSeq" id="XP_030387349.1"/>
    </source>
</evidence>
<evidence type="ECO:0000313" key="3">
    <source>
        <dbReference type="Proteomes" id="UP000504634"/>
    </source>
</evidence>
<dbReference type="Pfam" id="PF00226">
    <property type="entry name" value="DnaJ"/>
    <property type="match status" value="1"/>
</dbReference>
<dbReference type="GeneID" id="115633968"/>